<keyword evidence="3" id="KW-0808">Transferase</keyword>
<feature type="region of interest" description="Disordered" evidence="10">
    <location>
        <begin position="225"/>
        <end position="262"/>
    </location>
</feature>
<evidence type="ECO:0000256" key="9">
    <source>
        <dbReference type="ARBA" id="ARBA00048940"/>
    </source>
</evidence>
<evidence type="ECO:0000256" key="8">
    <source>
        <dbReference type="ARBA" id="ARBA00023242"/>
    </source>
</evidence>
<evidence type="ECO:0000256" key="1">
    <source>
        <dbReference type="ARBA" id="ARBA00004123"/>
    </source>
</evidence>
<keyword evidence="8" id="KW-0539">Nucleus</keyword>
<dbReference type="InterPro" id="IPR051236">
    <property type="entry name" value="HAT_RTT109-like"/>
</dbReference>
<dbReference type="EMBL" id="JAPDRL010000082">
    <property type="protein sequence ID" value="KAJ9658821.1"/>
    <property type="molecule type" value="Genomic_DNA"/>
</dbReference>
<dbReference type="EC" id="2.3.1.48" evidence="2"/>
<gene>
    <name evidence="11" type="ORF">H2201_007602</name>
</gene>
<evidence type="ECO:0000313" key="12">
    <source>
        <dbReference type="Proteomes" id="UP001172684"/>
    </source>
</evidence>
<keyword evidence="4" id="KW-0227">DNA damage</keyword>
<organism evidence="11 12">
    <name type="scientific">Coniosporium apollinis</name>
    <dbReference type="NCBI Taxonomy" id="61459"/>
    <lineage>
        <taxon>Eukaryota</taxon>
        <taxon>Fungi</taxon>
        <taxon>Dikarya</taxon>
        <taxon>Ascomycota</taxon>
        <taxon>Pezizomycotina</taxon>
        <taxon>Dothideomycetes</taxon>
        <taxon>Dothideomycetes incertae sedis</taxon>
        <taxon>Coniosporium</taxon>
    </lineage>
</organism>
<dbReference type="Pfam" id="PF08214">
    <property type="entry name" value="HAT_KAT11"/>
    <property type="match status" value="1"/>
</dbReference>
<evidence type="ECO:0000256" key="7">
    <source>
        <dbReference type="ARBA" id="ARBA00023163"/>
    </source>
</evidence>
<dbReference type="PANTHER" id="PTHR31571:SF2">
    <property type="entry name" value="HISTONE ACETYLTRANSFERASE RTT109"/>
    <property type="match status" value="1"/>
</dbReference>
<accession>A0ABQ9NM28</accession>
<evidence type="ECO:0000256" key="5">
    <source>
        <dbReference type="ARBA" id="ARBA00022990"/>
    </source>
</evidence>
<comment type="catalytic activity">
    <reaction evidence="9">
        <text>L-lysyl-[histone] + acetyl-CoA = N(6)-acetyl-L-lysyl-[histone] + CoA + H(+)</text>
        <dbReference type="Rhea" id="RHEA:21992"/>
        <dbReference type="Rhea" id="RHEA-COMP:9845"/>
        <dbReference type="Rhea" id="RHEA-COMP:11338"/>
        <dbReference type="ChEBI" id="CHEBI:15378"/>
        <dbReference type="ChEBI" id="CHEBI:29969"/>
        <dbReference type="ChEBI" id="CHEBI:57287"/>
        <dbReference type="ChEBI" id="CHEBI:57288"/>
        <dbReference type="ChEBI" id="CHEBI:61930"/>
        <dbReference type="EC" id="2.3.1.48"/>
    </reaction>
    <physiologicalReaction direction="left-to-right" evidence="9">
        <dbReference type="Rhea" id="RHEA:21993"/>
    </physiologicalReaction>
</comment>
<dbReference type="PANTHER" id="PTHR31571">
    <property type="entry name" value="ALTERED INHERITANCE OF MITOCHONDRIA PROTEIN 6"/>
    <property type="match status" value="1"/>
</dbReference>
<dbReference type="PROSITE" id="PS51728">
    <property type="entry name" value="RTT109_HAT"/>
    <property type="match status" value="1"/>
</dbReference>
<keyword evidence="6" id="KW-0805">Transcription regulation</keyword>
<evidence type="ECO:0000256" key="6">
    <source>
        <dbReference type="ARBA" id="ARBA00023015"/>
    </source>
</evidence>
<name>A0ABQ9NM28_9PEZI</name>
<keyword evidence="12" id="KW-1185">Reference proteome</keyword>
<evidence type="ECO:0000256" key="3">
    <source>
        <dbReference type="ARBA" id="ARBA00022679"/>
    </source>
</evidence>
<evidence type="ECO:0000313" key="11">
    <source>
        <dbReference type="EMBL" id="KAJ9658821.1"/>
    </source>
</evidence>
<keyword evidence="5" id="KW-0007">Acetylation</keyword>
<evidence type="ECO:0000256" key="10">
    <source>
        <dbReference type="SAM" id="MobiDB-lite"/>
    </source>
</evidence>
<dbReference type="InterPro" id="IPR016849">
    <property type="entry name" value="Rtt109"/>
</dbReference>
<reference evidence="11" key="1">
    <citation type="submission" date="2022-10" db="EMBL/GenBank/DDBJ databases">
        <title>Culturing micro-colonial fungi from biological soil crusts in the Mojave desert and describing Neophaeococcomyces mojavensis, and introducing the new genera and species Taxawa tesnikishii.</title>
        <authorList>
            <person name="Kurbessoian T."/>
            <person name="Stajich J.E."/>
        </authorList>
    </citation>
    <scope>NUCLEOTIDE SEQUENCE</scope>
    <source>
        <strain evidence="11">TK_1</strain>
    </source>
</reference>
<evidence type="ECO:0000256" key="4">
    <source>
        <dbReference type="ARBA" id="ARBA00022763"/>
    </source>
</evidence>
<dbReference type="SMART" id="SM01250">
    <property type="entry name" value="KAT11"/>
    <property type="match status" value="1"/>
</dbReference>
<protein>
    <recommendedName>
        <fullName evidence="2">histone acetyltransferase</fullName>
        <ecNumber evidence="2">2.3.1.48</ecNumber>
    </recommendedName>
</protein>
<evidence type="ECO:0000256" key="2">
    <source>
        <dbReference type="ARBA" id="ARBA00013184"/>
    </source>
</evidence>
<keyword evidence="7" id="KW-0804">Transcription</keyword>
<dbReference type="Proteomes" id="UP001172684">
    <property type="component" value="Unassembled WGS sequence"/>
</dbReference>
<comment type="caution">
    <text evidence="11">The sequence shown here is derived from an EMBL/GenBank/DDBJ whole genome shotgun (WGS) entry which is preliminary data.</text>
</comment>
<proteinExistence type="predicted"/>
<sequence length="580" mass="64065">MSSAEASLTDRLAQVLPEGTTFTFHHLSTPPTKCAPLFAAPPGAKPERTYCESQFLTVSIPSKASDNDERVFVLAIEVFIYSTRYLTTLFVSKADSTGYLSELALPRTQASPLRAITSTFVSYLVQQRQRLDKRLVVSLFARAQDQYLFPGSIENGSKHVLDDRELVKWWCKVLDPVLREHASENKMPDTAWEEQEPTEKITAQGYLIVPGSDQHDTTRFFPPTVRSDPASQKRWKHGHPLEQISTSPVAPPRSLIPHFPDDPKARFLDELDDEVPEANTQSANTPSRGDGQWKSVKTLEQFWEMMSFRQECSSGRLVGFIWVVFTPPGVSDASQETATDREPSIAPNSPLLAAVPRQEARTSSKRRKLTGPIVPRLPRIKSGSSNLSATSVSEESKYHIWPEASRGEIVLDEKDYKRAHDILLRLDFANPAVAASSTRRWVDEVAVLADRTSGWGRSVVGRKLVGRETTASGHEINTLDITSMRKKRKADVPDAQHEADHAAAALAAGVLLKQQALDNSLKATEREQAGFTLLGNGHLRKKPKPSAETPLAMMAPAMAATSGDLLQNSSLNIPTHTHAA</sequence>
<feature type="region of interest" description="Disordered" evidence="10">
    <location>
        <begin position="331"/>
        <end position="366"/>
    </location>
</feature>
<dbReference type="InterPro" id="IPR013178">
    <property type="entry name" value="Histone_AcTrfase_Rtt109/CBP"/>
</dbReference>
<comment type="subcellular location">
    <subcellularLocation>
        <location evidence="1">Nucleus</location>
    </subcellularLocation>
</comment>